<feature type="transmembrane region" description="Helical" evidence="5">
    <location>
        <begin position="170"/>
        <end position="191"/>
    </location>
</feature>
<comment type="caution">
    <text evidence="7">The sequence shown here is derived from an EMBL/GenBank/DDBJ whole genome shotgun (WGS) entry which is preliminary data.</text>
</comment>
<dbReference type="EMBL" id="JAVRBK010000007">
    <property type="protein sequence ID" value="KAK5641090.1"/>
    <property type="molecule type" value="Genomic_DNA"/>
</dbReference>
<dbReference type="Pfam" id="PF00083">
    <property type="entry name" value="Sugar_tr"/>
    <property type="match status" value="1"/>
</dbReference>
<evidence type="ECO:0000256" key="5">
    <source>
        <dbReference type="SAM" id="Phobius"/>
    </source>
</evidence>
<evidence type="ECO:0000256" key="1">
    <source>
        <dbReference type="ARBA" id="ARBA00004141"/>
    </source>
</evidence>
<keyword evidence="4 5" id="KW-0472">Membrane</keyword>
<feature type="transmembrane region" description="Helical" evidence="5">
    <location>
        <begin position="309"/>
        <end position="333"/>
    </location>
</feature>
<evidence type="ECO:0000256" key="4">
    <source>
        <dbReference type="ARBA" id="ARBA00023136"/>
    </source>
</evidence>
<dbReference type="GO" id="GO:0016020">
    <property type="term" value="C:membrane"/>
    <property type="evidence" value="ECO:0007669"/>
    <property type="project" value="UniProtKB-SubCell"/>
</dbReference>
<feature type="transmembrane region" description="Helical" evidence="5">
    <location>
        <begin position="142"/>
        <end position="164"/>
    </location>
</feature>
<dbReference type="AlphaFoldDB" id="A0AAN7ZCE9"/>
<dbReference type="InterPro" id="IPR020846">
    <property type="entry name" value="MFS_dom"/>
</dbReference>
<keyword evidence="8" id="KW-1185">Reference proteome</keyword>
<dbReference type="InterPro" id="IPR005829">
    <property type="entry name" value="Sugar_transporter_CS"/>
</dbReference>
<feature type="transmembrane region" description="Helical" evidence="5">
    <location>
        <begin position="372"/>
        <end position="396"/>
    </location>
</feature>
<dbReference type="InterPro" id="IPR036259">
    <property type="entry name" value="MFS_trans_sf"/>
</dbReference>
<keyword evidence="2 5" id="KW-0812">Transmembrane</keyword>
<evidence type="ECO:0000313" key="8">
    <source>
        <dbReference type="Proteomes" id="UP001329430"/>
    </source>
</evidence>
<comment type="subcellular location">
    <subcellularLocation>
        <location evidence="1">Membrane</location>
        <topology evidence="1">Multi-pass membrane protein</topology>
    </subcellularLocation>
</comment>
<evidence type="ECO:0000256" key="2">
    <source>
        <dbReference type="ARBA" id="ARBA00022692"/>
    </source>
</evidence>
<feature type="transmembrane region" description="Helical" evidence="5">
    <location>
        <begin position="276"/>
        <end position="297"/>
    </location>
</feature>
<dbReference type="PANTHER" id="PTHR48021:SF1">
    <property type="entry name" value="GH07001P-RELATED"/>
    <property type="match status" value="1"/>
</dbReference>
<evidence type="ECO:0000256" key="3">
    <source>
        <dbReference type="ARBA" id="ARBA00022989"/>
    </source>
</evidence>
<feature type="domain" description="Major facilitator superfamily (MFS) profile" evidence="6">
    <location>
        <begin position="6"/>
        <end position="400"/>
    </location>
</feature>
<name>A0AAN7ZCE9_9COLE</name>
<dbReference type="PROSITE" id="PS50850">
    <property type="entry name" value="MFS"/>
    <property type="match status" value="1"/>
</dbReference>
<feature type="transmembrane region" description="Helical" evidence="5">
    <location>
        <begin position="117"/>
        <end position="135"/>
    </location>
</feature>
<gene>
    <name evidence="7" type="ORF">RI129_009637</name>
</gene>
<dbReference type="GO" id="GO:0022857">
    <property type="term" value="F:transmembrane transporter activity"/>
    <property type="evidence" value="ECO:0007669"/>
    <property type="project" value="InterPro"/>
</dbReference>
<feature type="transmembrane region" description="Helical" evidence="5">
    <location>
        <begin position="87"/>
        <end position="111"/>
    </location>
</feature>
<feature type="transmembrane region" description="Helical" evidence="5">
    <location>
        <begin position="60"/>
        <end position="80"/>
    </location>
</feature>
<feature type="transmembrane region" description="Helical" evidence="5">
    <location>
        <begin position="12"/>
        <end position="34"/>
    </location>
</feature>
<sequence length="416" mass="45464">MFLLELLQNSRYVQYLSALSAGIAPLIFSTLTSWPSPSLPLLTSVNSPIGITLSNEEASWVTASLFLGMIPGSIVQGLLFDKLGPKGVLILSSVVLLIPWILIVFAQSIWLLVVGRFIGGIGASIAMSSTPIYVCEIASKDIRGILGVIPAFTSIIGVIAVYSIGPFVSYITLASICVIFPLLQLFSLLFAPNSPYFLLKNGREEDAKKNLVRLCGSSTSTDQIDEMLREMNETLERDTGHKSLTELLLTLNFRKSLLVVLVLLSGLLIDRMGRKLLFSISAFGACVSLLGEGTYFYLQGKVNLESVNFLPITFLTLYRILISLGISYLPYFIIGELFTMDTKKIGTLIFSCYAGIIGFLNSKLFSTVTSAWGLYTACWFFAGVCALGVLFGVYFIPETKGKTFADIQDSLSSRKK</sequence>
<dbReference type="InterPro" id="IPR005828">
    <property type="entry name" value="MFS_sugar_transport-like"/>
</dbReference>
<accession>A0AAN7ZCE9</accession>
<feature type="transmembrane region" description="Helical" evidence="5">
    <location>
        <begin position="345"/>
        <end position="366"/>
    </location>
</feature>
<protein>
    <recommendedName>
        <fullName evidence="6">Major facilitator superfamily (MFS) profile domain-containing protein</fullName>
    </recommendedName>
</protein>
<dbReference type="Gene3D" id="1.20.1250.20">
    <property type="entry name" value="MFS general substrate transporter like domains"/>
    <property type="match status" value="2"/>
</dbReference>
<dbReference type="PANTHER" id="PTHR48021">
    <property type="match status" value="1"/>
</dbReference>
<keyword evidence="3 5" id="KW-1133">Transmembrane helix</keyword>
<organism evidence="7 8">
    <name type="scientific">Pyrocoelia pectoralis</name>
    <dbReference type="NCBI Taxonomy" id="417401"/>
    <lineage>
        <taxon>Eukaryota</taxon>
        <taxon>Metazoa</taxon>
        <taxon>Ecdysozoa</taxon>
        <taxon>Arthropoda</taxon>
        <taxon>Hexapoda</taxon>
        <taxon>Insecta</taxon>
        <taxon>Pterygota</taxon>
        <taxon>Neoptera</taxon>
        <taxon>Endopterygota</taxon>
        <taxon>Coleoptera</taxon>
        <taxon>Polyphaga</taxon>
        <taxon>Elateriformia</taxon>
        <taxon>Elateroidea</taxon>
        <taxon>Lampyridae</taxon>
        <taxon>Lampyrinae</taxon>
        <taxon>Pyrocoelia</taxon>
    </lineage>
</organism>
<dbReference type="Proteomes" id="UP001329430">
    <property type="component" value="Chromosome 7"/>
</dbReference>
<dbReference type="PROSITE" id="PS00216">
    <property type="entry name" value="SUGAR_TRANSPORT_1"/>
    <property type="match status" value="1"/>
</dbReference>
<dbReference type="SUPFAM" id="SSF103473">
    <property type="entry name" value="MFS general substrate transporter"/>
    <property type="match status" value="1"/>
</dbReference>
<reference evidence="7 8" key="1">
    <citation type="journal article" date="2024" name="Insects">
        <title>An Improved Chromosome-Level Genome Assembly of the Firefly Pyrocoelia pectoralis.</title>
        <authorList>
            <person name="Fu X."/>
            <person name="Meyer-Rochow V.B."/>
            <person name="Ballantyne L."/>
            <person name="Zhu X."/>
        </authorList>
    </citation>
    <scope>NUCLEOTIDE SEQUENCE [LARGE SCALE GENOMIC DNA]</scope>
    <source>
        <strain evidence="7">XCY_ONT2</strain>
    </source>
</reference>
<proteinExistence type="predicted"/>
<evidence type="ECO:0000259" key="6">
    <source>
        <dbReference type="PROSITE" id="PS50850"/>
    </source>
</evidence>
<evidence type="ECO:0000313" key="7">
    <source>
        <dbReference type="EMBL" id="KAK5641090.1"/>
    </source>
</evidence>
<dbReference type="InterPro" id="IPR050549">
    <property type="entry name" value="MFS_Trehalose_Transporter"/>
</dbReference>